<protein>
    <submittedName>
        <fullName evidence="2">Uncharacterized protein</fullName>
    </submittedName>
</protein>
<gene>
    <name evidence="2" type="ORF">OF122_08095</name>
</gene>
<accession>A0ABY6IT03</accession>
<proteinExistence type="predicted"/>
<evidence type="ECO:0000313" key="3">
    <source>
        <dbReference type="Proteomes" id="UP001163882"/>
    </source>
</evidence>
<feature type="transmembrane region" description="Helical" evidence="1">
    <location>
        <begin position="51"/>
        <end position="70"/>
    </location>
</feature>
<dbReference type="RefSeq" id="WP_264227261.1">
    <property type="nucleotide sequence ID" value="NZ_CP107716.1"/>
</dbReference>
<organism evidence="2 3">
    <name type="scientific">Pelagibacterium flavum</name>
    <dbReference type="NCBI Taxonomy" id="2984530"/>
    <lineage>
        <taxon>Bacteria</taxon>
        <taxon>Pseudomonadati</taxon>
        <taxon>Pseudomonadota</taxon>
        <taxon>Alphaproteobacteria</taxon>
        <taxon>Hyphomicrobiales</taxon>
        <taxon>Devosiaceae</taxon>
        <taxon>Pelagibacterium</taxon>
    </lineage>
</organism>
<keyword evidence="1" id="KW-0812">Transmembrane</keyword>
<dbReference type="Proteomes" id="UP001163882">
    <property type="component" value="Chromosome"/>
</dbReference>
<sequence>MKWIRGIVGIVSVLAILLGGLWFLQGTGLVVIEPVACVGECEPLEGPSSGWAIMGFATMLLATAALWWAVKRR</sequence>
<evidence type="ECO:0000313" key="2">
    <source>
        <dbReference type="EMBL" id="UYQ73703.1"/>
    </source>
</evidence>
<feature type="transmembrane region" description="Helical" evidence="1">
    <location>
        <begin position="7"/>
        <end position="31"/>
    </location>
</feature>
<dbReference type="EMBL" id="CP107716">
    <property type="protein sequence ID" value="UYQ73703.1"/>
    <property type="molecule type" value="Genomic_DNA"/>
</dbReference>
<name>A0ABY6IT03_9HYPH</name>
<reference evidence="2" key="1">
    <citation type="submission" date="2022-10" db="EMBL/GenBank/DDBJ databases">
        <title>YIM 151497 complete genome.</title>
        <authorList>
            <person name="Chen X."/>
        </authorList>
    </citation>
    <scope>NUCLEOTIDE SEQUENCE</scope>
    <source>
        <strain evidence="2">YIM 151497</strain>
    </source>
</reference>
<evidence type="ECO:0000256" key="1">
    <source>
        <dbReference type="SAM" id="Phobius"/>
    </source>
</evidence>
<keyword evidence="1" id="KW-1133">Transmembrane helix</keyword>
<keyword evidence="1" id="KW-0472">Membrane</keyword>
<keyword evidence="3" id="KW-1185">Reference proteome</keyword>